<evidence type="ECO:0000313" key="1">
    <source>
        <dbReference type="EMBL" id="AYP68360.1"/>
    </source>
</evidence>
<reference evidence="1 2" key="1">
    <citation type="submission" date="2018-09" db="EMBL/GenBank/DDBJ databases">
        <title>Comparative Genomic Analysis of Eight Novel Haloalkaliphilic Bacteriophages from Lake Elmenteita, Kenya.</title>
        <authorList>
            <person name="Akhwale J.K."/>
        </authorList>
    </citation>
    <scope>NUCLEOTIDE SEQUENCE [LARGE SCALE GENOMIC DNA]</scope>
</reference>
<keyword evidence="2" id="KW-1185">Reference proteome</keyword>
<organism evidence="1 2">
    <name type="scientific">Bacillus phage vB_BcoS-136</name>
    <dbReference type="NCBI Taxonomy" id="2419619"/>
    <lineage>
        <taxon>Viruses</taxon>
        <taxon>Duplodnaviria</taxon>
        <taxon>Heunggongvirae</taxon>
        <taxon>Uroviricota</taxon>
        <taxon>Caudoviricetes</taxon>
        <taxon>Heleneionescovirinae</taxon>
        <taxon>Kenyattavirus</taxon>
        <taxon>Kenyattavirus kv136</taxon>
    </lineage>
</organism>
<sequence>MKKDIIKALYMMSTALNNLDEKEKSVLTRTMVEIGFVTSDVDNVNKFILSNLTPSEYQKQKSNQAILSYIEGFKQVKRYMDMANGYQEMGEINKEIAEEDFHLEEEGERLVNEVVAEKGKGDTKEA</sequence>
<dbReference type="Proteomes" id="UP000274199">
    <property type="component" value="Segment"/>
</dbReference>
<evidence type="ECO:0000313" key="2">
    <source>
        <dbReference type="Proteomes" id="UP000274199"/>
    </source>
</evidence>
<accession>A0A3G3BW27</accession>
<dbReference type="GO" id="GO:0006355">
    <property type="term" value="P:regulation of DNA-templated transcription"/>
    <property type="evidence" value="ECO:0007669"/>
    <property type="project" value="InterPro"/>
</dbReference>
<dbReference type="InterPro" id="IPR013321">
    <property type="entry name" value="Arc_rbn_hlx_hlx"/>
</dbReference>
<gene>
    <name evidence="1" type="ORF">vBBcoS136_00246</name>
</gene>
<dbReference type="EMBL" id="MH884508">
    <property type="protein sequence ID" value="AYP68360.1"/>
    <property type="molecule type" value="Genomic_DNA"/>
</dbReference>
<proteinExistence type="predicted"/>
<protein>
    <submittedName>
        <fullName evidence="1">Uncharacterized protein</fullName>
    </submittedName>
</protein>
<name>A0A3G3BW27_9CAUD</name>
<dbReference type="Gene3D" id="1.10.1220.10">
    <property type="entry name" value="Met repressor-like"/>
    <property type="match status" value="1"/>
</dbReference>